<dbReference type="InterPro" id="IPR023214">
    <property type="entry name" value="HAD_sf"/>
</dbReference>
<dbReference type="InterPro" id="IPR000150">
    <property type="entry name" value="Cof"/>
</dbReference>
<organism evidence="2 3">
    <name type="scientific">Leuconostoc suionicum</name>
    <dbReference type="NCBI Taxonomy" id="1511761"/>
    <lineage>
        <taxon>Bacteria</taxon>
        <taxon>Bacillati</taxon>
        <taxon>Bacillota</taxon>
        <taxon>Bacilli</taxon>
        <taxon>Lactobacillales</taxon>
        <taxon>Lactobacillaceae</taxon>
        <taxon>Leuconostoc</taxon>
    </lineage>
</organism>
<dbReference type="AlphaFoldDB" id="A0A2N9K8Q6"/>
<keyword evidence="2" id="KW-0378">Hydrolase</keyword>
<dbReference type="SFLD" id="SFLDG01140">
    <property type="entry name" value="C2.B:_Phosphomannomutase_and_P"/>
    <property type="match status" value="1"/>
</dbReference>
<dbReference type="CDD" id="cd07516">
    <property type="entry name" value="HAD_Pase"/>
    <property type="match status" value="1"/>
</dbReference>
<dbReference type="Proteomes" id="UP000239237">
    <property type="component" value="Unassembled WGS sequence"/>
</dbReference>
<evidence type="ECO:0000313" key="3">
    <source>
        <dbReference type="Proteomes" id="UP000237923"/>
    </source>
</evidence>
<dbReference type="NCBIfam" id="TIGR01484">
    <property type="entry name" value="HAD-SF-IIB"/>
    <property type="match status" value="1"/>
</dbReference>
<dbReference type="SUPFAM" id="SSF56784">
    <property type="entry name" value="HAD-like"/>
    <property type="match status" value="1"/>
</dbReference>
<dbReference type="GO" id="GO:0050308">
    <property type="term" value="F:sugar-phosphatase activity"/>
    <property type="evidence" value="ECO:0007669"/>
    <property type="project" value="UniProtKB-EC"/>
</dbReference>
<dbReference type="PANTHER" id="PTHR10000">
    <property type="entry name" value="PHOSPHOSERINE PHOSPHATASE"/>
    <property type="match status" value="1"/>
</dbReference>
<name>A0A2N9K8Q6_9LACO</name>
<dbReference type="EMBL" id="OKQR01000001">
    <property type="protein sequence ID" value="SPD91545.1"/>
    <property type="molecule type" value="Genomic_DNA"/>
</dbReference>
<accession>A0A2N9K8Q6</accession>
<evidence type="ECO:0000313" key="2">
    <source>
        <dbReference type="EMBL" id="SPE06770.1"/>
    </source>
</evidence>
<proteinExistence type="predicted"/>
<evidence type="ECO:0000313" key="4">
    <source>
        <dbReference type="Proteomes" id="UP000239237"/>
    </source>
</evidence>
<dbReference type="RefSeq" id="WP_105299627.1">
    <property type="nucleotide sequence ID" value="NZ_OKQR01000001.1"/>
</dbReference>
<dbReference type="GO" id="GO:0005829">
    <property type="term" value="C:cytosol"/>
    <property type="evidence" value="ECO:0007669"/>
    <property type="project" value="TreeGrafter"/>
</dbReference>
<protein>
    <submittedName>
        <fullName evidence="2">Sugar phosphatase YidA</fullName>
        <ecNumber evidence="2">3.1.3.23</ecNumber>
    </submittedName>
</protein>
<dbReference type="GO" id="GO:0000287">
    <property type="term" value="F:magnesium ion binding"/>
    <property type="evidence" value="ECO:0007669"/>
    <property type="project" value="TreeGrafter"/>
</dbReference>
<dbReference type="Pfam" id="PF08282">
    <property type="entry name" value="Hydrolase_3"/>
    <property type="match status" value="1"/>
</dbReference>
<evidence type="ECO:0000313" key="1">
    <source>
        <dbReference type="EMBL" id="SPD91545.1"/>
    </source>
</evidence>
<dbReference type="InterPro" id="IPR006379">
    <property type="entry name" value="HAD-SF_hydro_IIB"/>
</dbReference>
<dbReference type="EC" id="3.1.3.23" evidence="2"/>
<dbReference type="Gene3D" id="3.30.1240.10">
    <property type="match status" value="1"/>
</dbReference>
<dbReference type="InterPro" id="IPR036412">
    <property type="entry name" value="HAD-like_sf"/>
</dbReference>
<dbReference type="Proteomes" id="UP000237923">
    <property type="component" value="Unassembled WGS sequence"/>
</dbReference>
<dbReference type="Gene3D" id="3.40.50.1000">
    <property type="entry name" value="HAD superfamily/HAD-like"/>
    <property type="match status" value="1"/>
</dbReference>
<dbReference type="EMBL" id="OKQU01000001">
    <property type="protein sequence ID" value="SPE06770.1"/>
    <property type="molecule type" value="Genomic_DNA"/>
</dbReference>
<dbReference type="PANTHER" id="PTHR10000:SF8">
    <property type="entry name" value="HAD SUPERFAMILY HYDROLASE-LIKE, TYPE 3"/>
    <property type="match status" value="1"/>
</dbReference>
<reference evidence="2 3" key="2">
    <citation type="submission" date="2018-02" db="EMBL/GenBank/DDBJ databases">
        <authorList>
            <person name="Cohen D.B."/>
            <person name="Kent A.D."/>
        </authorList>
    </citation>
    <scope>NUCLEOTIDE SEQUENCE [LARGE SCALE GENOMIC DNA]</scope>
    <source>
        <strain evidence="2 3">CECT 9216</strain>
    </source>
</reference>
<keyword evidence="4" id="KW-1185">Reference proteome</keyword>
<dbReference type="NCBIfam" id="TIGR00099">
    <property type="entry name" value="Cof-subfamily"/>
    <property type="match status" value="1"/>
</dbReference>
<dbReference type="SFLD" id="SFLDS00003">
    <property type="entry name" value="Haloacid_Dehalogenase"/>
    <property type="match status" value="1"/>
</dbReference>
<sequence>MKTRLIALDLDNTLLNPQKEISLRNELILKKVHRYGIKVVLATGRPIKGILPFINQLNLLYKDDYSINFNGALVTNNVSGKALFSQSIDKMDILPIYNLAKQYHFPLDIVSLQQAYSIVELGKSSYEDYIGSLMSFTNLNFTNLPEQNYYKFVCQDVPDKLDNIVSLLETYDNLTVVRSRRDLLEFLPRGTNKRKGLEKLLNHYGFKWSEMIAFGDEENDEGMLQSAGIGVAMQNAVPRIKEIANDTTASNANDGVALFLENYFSNNL</sequence>
<reference evidence="1 4" key="1">
    <citation type="submission" date="2018-02" db="EMBL/GenBank/DDBJ databases">
        <authorList>
            <person name="Rodrigo-Torres L."/>
            <person name="Arahal R. D."/>
            <person name="Lucena T."/>
        </authorList>
    </citation>
    <scope>NUCLEOTIDE SEQUENCE [LARGE SCALE GENOMIC DNA]</scope>
    <source>
        <strain evidence="1 4">CECT 8486</strain>
    </source>
</reference>
<gene>
    <name evidence="2" type="primary">yidA_1</name>
    <name evidence="1" type="ORF">LES8486_00525</name>
    <name evidence="2" type="ORF">LES9216_00672</name>
</gene>